<feature type="chain" id="PRO_5002992780" evidence="2">
    <location>
        <begin position="24"/>
        <end position="181"/>
    </location>
</feature>
<dbReference type="GO" id="GO:0017089">
    <property type="term" value="F:glycolipid transfer activity"/>
    <property type="evidence" value="ECO:0007669"/>
    <property type="project" value="TreeGrafter"/>
</dbReference>
<dbReference type="OrthoDB" id="5453241at2"/>
<dbReference type="GO" id="GO:0030288">
    <property type="term" value="C:outer membrane-bounded periplasmic space"/>
    <property type="evidence" value="ECO:0007669"/>
    <property type="project" value="TreeGrafter"/>
</dbReference>
<feature type="domain" description="Organic solvent tolerance-like N-terminal" evidence="3">
    <location>
        <begin position="33"/>
        <end position="151"/>
    </location>
</feature>
<dbReference type="Proteomes" id="UP000001052">
    <property type="component" value="Chromosome"/>
</dbReference>
<evidence type="ECO:0000259" key="3">
    <source>
        <dbReference type="Pfam" id="PF03968"/>
    </source>
</evidence>
<organism evidence="4 5">
    <name type="scientific">Desulfohalobium retbaense (strain ATCC 49708 / DSM 5692 / JCM 16813 / HR100)</name>
    <dbReference type="NCBI Taxonomy" id="485915"/>
    <lineage>
        <taxon>Bacteria</taxon>
        <taxon>Pseudomonadati</taxon>
        <taxon>Thermodesulfobacteriota</taxon>
        <taxon>Desulfovibrionia</taxon>
        <taxon>Desulfovibrionales</taxon>
        <taxon>Desulfohalobiaceae</taxon>
        <taxon>Desulfohalobium</taxon>
    </lineage>
</organism>
<dbReference type="PANTHER" id="PTHR36504">
    <property type="entry name" value="LIPOPOLYSACCHARIDE EXPORT SYSTEM PROTEIN LPTA"/>
    <property type="match status" value="1"/>
</dbReference>
<evidence type="ECO:0000313" key="5">
    <source>
        <dbReference type="Proteomes" id="UP000001052"/>
    </source>
</evidence>
<feature type="signal peptide" evidence="2">
    <location>
        <begin position="1"/>
        <end position="23"/>
    </location>
</feature>
<dbReference type="EMBL" id="CP001734">
    <property type="protein sequence ID" value="ACV68887.1"/>
    <property type="molecule type" value="Genomic_DNA"/>
</dbReference>
<keyword evidence="5" id="KW-1185">Reference proteome</keyword>
<evidence type="ECO:0000256" key="1">
    <source>
        <dbReference type="ARBA" id="ARBA00022729"/>
    </source>
</evidence>
<dbReference type="InterPro" id="IPR005653">
    <property type="entry name" value="OstA-like_N"/>
</dbReference>
<reference evidence="4 5" key="2">
    <citation type="journal article" date="2010" name="Stand. Genomic Sci.">
        <title>Complete genome sequence of Desulfohalobium retbaense type strain (HR(100)).</title>
        <authorList>
            <person name="Spring S."/>
            <person name="Nolan M."/>
            <person name="Lapidus A."/>
            <person name="Glavina Del Rio T."/>
            <person name="Copeland A."/>
            <person name="Tice H."/>
            <person name="Cheng J.F."/>
            <person name="Lucas S."/>
            <person name="Land M."/>
            <person name="Chen F."/>
            <person name="Bruce D."/>
            <person name="Goodwin L."/>
            <person name="Pitluck S."/>
            <person name="Ivanova N."/>
            <person name="Mavromatis K."/>
            <person name="Mikhailova N."/>
            <person name="Pati A."/>
            <person name="Chen A."/>
            <person name="Palaniappan K."/>
            <person name="Hauser L."/>
            <person name="Chang Y.J."/>
            <person name="Jeffries C.D."/>
            <person name="Munk C."/>
            <person name="Kiss H."/>
            <person name="Chain P."/>
            <person name="Han C."/>
            <person name="Brettin T."/>
            <person name="Detter J.C."/>
            <person name="Schuler E."/>
            <person name="Goker M."/>
            <person name="Rohde M."/>
            <person name="Bristow J."/>
            <person name="Eisen J.A."/>
            <person name="Markowitz V."/>
            <person name="Hugenholtz P."/>
            <person name="Kyrpides N.C."/>
            <person name="Klenk H.P."/>
        </authorList>
    </citation>
    <scope>NUCLEOTIDE SEQUENCE [LARGE SCALE GENOMIC DNA]</scope>
    <source>
        <strain evidence="4 5">DSM 5692</strain>
    </source>
</reference>
<dbReference type="STRING" id="485915.Dret_1603"/>
<dbReference type="eggNOG" id="COG1934">
    <property type="taxonomic scope" value="Bacteria"/>
</dbReference>
<dbReference type="RefSeq" id="WP_015752030.1">
    <property type="nucleotide sequence ID" value="NC_013223.1"/>
</dbReference>
<dbReference type="GO" id="GO:0015920">
    <property type="term" value="P:lipopolysaccharide transport"/>
    <property type="evidence" value="ECO:0007669"/>
    <property type="project" value="TreeGrafter"/>
</dbReference>
<sequence length="181" mass="19674">MRRRLLFLGMLAAVLSMASPLGAQQGEQTAPIKITSDTMRYAHADKQVRFKGSVHAIRDTFELWSETLTVFLKAGAADTAEGGMGMGGDQSIDHLVAEGDVRLQEGNRTGYCDTAWFYPDEGMLRLEGSPRLEQGENSISGSVIKMYLKENRSEVIGGDSGRVEALFYSPEEGFGDADSGN</sequence>
<name>C8X390_DESRD</name>
<dbReference type="GO" id="GO:0009279">
    <property type="term" value="C:cell outer membrane"/>
    <property type="evidence" value="ECO:0007669"/>
    <property type="project" value="TreeGrafter"/>
</dbReference>
<dbReference type="Pfam" id="PF03968">
    <property type="entry name" value="LptD_N"/>
    <property type="match status" value="1"/>
</dbReference>
<evidence type="ECO:0000256" key="2">
    <source>
        <dbReference type="SAM" id="SignalP"/>
    </source>
</evidence>
<evidence type="ECO:0000313" key="4">
    <source>
        <dbReference type="EMBL" id="ACV68887.1"/>
    </source>
</evidence>
<dbReference type="HOGENOM" id="CLU_095993_7_1_7"/>
<dbReference type="Gene3D" id="2.60.450.10">
    <property type="entry name" value="Lipopolysaccharide (LPS) transport protein A like domain"/>
    <property type="match status" value="1"/>
</dbReference>
<proteinExistence type="predicted"/>
<gene>
    <name evidence="4" type="ordered locus">Dret_1603</name>
</gene>
<dbReference type="PANTHER" id="PTHR36504:SF1">
    <property type="entry name" value="LIPOPOLYSACCHARIDE EXPORT SYSTEM PROTEIN LPTA"/>
    <property type="match status" value="1"/>
</dbReference>
<keyword evidence="1 2" id="KW-0732">Signal</keyword>
<reference evidence="5" key="1">
    <citation type="submission" date="2009-09" db="EMBL/GenBank/DDBJ databases">
        <title>The complete chromosome of Desulfohalobium retbaense DSM 5692.</title>
        <authorList>
            <consortium name="US DOE Joint Genome Institute (JGI-PGF)"/>
            <person name="Lucas S."/>
            <person name="Copeland A."/>
            <person name="Lapidus A."/>
            <person name="Glavina del Rio T."/>
            <person name="Dalin E."/>
            <person name="Tice H."/>
            <person name="Bruce D."/>
            <person name="Goodwin L."/>
            <person name="Pitluck S."/>
            <person name="Kyrpides N."/>
            <person name="Mavromatis K."/>
            <person name="Ivanova N."/>
            <person name="Mikhailova N."/>
            <person name="Munk A.C."/>
            <person name="Brettin T."/>
            <person name="Detter J.C."/>
            <person name="Han C."/>
            <person name="Tapia R."/>
            <person name="Larimer F."/>
            <person name="Land M."/>
            <person name="Hauser L."/>
            <person name="Markowitz V."/>
            <person name="Cheng J.-F."/>
            <person name="Hugenholtz P."/>
            <person name="Woyke T."/>
            <person name="Wu D."/>
            <person name="Spring S."/>
            <person name="Klenk H.-P."/>
            <person name="Eisen J.A."/>
        </authorList>
    </citation>
    <scope>NUCLEOTIDE SEQUENCE [LARGE SCALE GENOMIC DNA]</scope>
    <source>
        <strain evidence="5">DSM 5692</strain>
    </source>
</reference>
<dbReference type="InterPro" id="IPR052037">
    <property type="entry name" value="LPS_export_LptA"/>
</dbReference>
<protein>
    <submittedName>
        <fullName evidence="4">OstA family protein</fullName>
    </submittedName>
</protein>
<dbReference type="AlphaFoldDB" id="C8X390"/>
<dbReference type="KEGG" id="drt:Dret_1603"/>
<accession>C8X390</accession>